<feature type="domain" description="Amino acid permease/ SLC12A" evidence="9">
    <location>
        <begin position="30"/>
        <end position="479"/>
    </location>
</feature>
<feature type="transmembrane region" description="Helical" evidence="8">
    <location>
        <begin position="384"/>
        <end position="405"/>
    </location>
</feature>
<protein>
    <recommendedName>
        <fullName evidence="9">Amino acid permease/ SLC12A domain-containing protein</fullName>
    </recommendedName>
</protein>
<evidence type="ECO:0000256" key="6">
    <source>
        <dbReference type="ARBA" id="ARBA00022989"/>
    </source>
</evidence>
<reference evidence="10 11" key="1">
    <citation type="journal article" date="2011" name="Science">
        <title>Comparative functional genomics of the fission yeasts.</title>
        <authorList>
            <person name="Rhind N."/>
            <person name="Chen Z."/>
            <person name="Yassour M."/>
            <person name="Thompson D.A."/>
            <person name="Haas B.J."/>
            <person name="Habib N."/>
            <person name="Wapinski I."/>
            <person name="Roy S."/>
            <person name="Lin M.F."/>
            <person name="Heiman D.I."/>
            <person name="Young S.K."/>
            <person name="Furuya K."/>
            <person name="Guo Y."/>
            <person name="Pidoux A."/>
            <person name="Chen H.M."/>
            <person name="Robbertse B."/>
            <person name="Goldberg J.M."/>
            <person name="Aoki K."/>
            <person name="Bayne E.H."/>
            <person name="Berlin A.M."/>
            <person name="Desjardins C.A."/>
            <person name="Dobbs E."/>
            <person name="Dukaj L."/>
            <person name="Fan L."/>
            <person name="FitzGerald M.G."/>
            <person name="French C."/>
            <person name="Gujja S."/>
            <person name="Hansen K."/>
            <person name="Keifenheim D."/>
            <person name="Levin J.Z."/>
            <person name="Mosher R.A."/>
            <person name="Mueller C.A."/>
            <person name="Pfiffner J."/>
            <person name="Priest M."/>
            <person name="Russ C."/>
            <person name="Smialowska A."/>
            <person name="Swoboda P."/>
            <person name="Sykes S.M."/>
            <person name="Vaughn M."/>
            <person name="Vengrova S."/>
            <person name="Yoder R."/>
            <person name="Zeng Q."/>
            <person name="Allshire R."/>
            <person name="Baulcombe D."/>
            <person name="Birren B.W."/>
            <person name="Brown W."/>
            <person name="Ekwall K."/>
            <person name="Kellis M."/>
            <person name="Leatherwood J."/>
            <person name="Levin H."/>
            <person name="Margalit H."/>
            <person name="Martienssen R."/>
            <person name="Nieduszynski C.A."/>
            <person name="Spatafora J.W."/>
            <person name="Friedman N."/>
            <person name="Dalgaard J.Z."/>
            <person name="Baumann P."/>
            <person name="Niki H."/>
            <person name="Regev A."/>
            <person name="Nusbaum C."/>
        </authorList>
    </citation>
    <scope>NUCLEOTIDE SEQUENCE [LARGE SCALE GENOMIC DNA]</scope>
    <source>
        <strain evidence="11">yFS275 / FY16936</strain>
    </source>
</reference>
<sequence>MNEQTSLLENSENDNDSSRKLLRSLTQRQIFMLTLGGTLGTGLFLGTGSALANAGPASMVLSYCSSGLIVYLTILALGEMTVYLPVAGSFCTFASRFVDDAFGFALTWNYWLNDAVSVANNVLAVKLLVWYWIEKPKSMSESIFGNGSSALAFLSMICLNLLPVHHFAEFEYWLSLIKLLTVGLFNIVGILVNLGLNYKRNRIAFRYWKDPGAFNNGMLGFASSFVSAAFTYGGIESIALTSGEAANPRRSITRTLRYTGQRLLGLYVLTSLVLSLDIPYDTPGLNERTVHHSPFTLVFQLAGFNKAASCLNFVILSSALSAGNHALYAGTRLLYTLAEANHGPRFLSLCNSRGTPWVSVILTSCFSLVCLFSDKIGAGIIWSWLLRLVGVSNQIAWISIAISSLRFRRALKVQNKENRLNFKNWTYPWGPILVIVFNIVVLFLQGLESLQPFQFIAFLSYYIEAFLFILTFFYWKFRTCTSIIPLKEMDLEKDCVY</sequence>
<evidence type="ECO:0000256" key="2">
    <source>
        <dbReference type="ARBA" id="ARBA00009523"/>
    </source>
</evidence>
<keyword evidence="11" id="KW-1185">Reference proteome</keyword>
<dbReference type="RefSeq" id="XP_002175412.1">
    <property type="nucleotide sequence ID" value="XM_002175376.2"/>
</dbReference>
<dbReference type="InterPro" id="IPR050524">
    <property type="entry name" value="APC_YAT"/>
</dbReference>
<evidence type="ECO:0000259" key="9">
    <source>
        <dbReference type="Pfam" id="PF00324"/>
    </source>
</evidence>
<comment type="subcellular location">
    <subcellularLocation>
        <location evidence="1">Membrane</location>
        <topology evidence="1">Multi-pass membrane protein</topology>
    </subcellularLocation>
</comment>
<dbReference type="GO" id="GO:0003333">
    <property type="term" value="P:amino acid transmembrane transport"/>
    <property type="evidence" value="ECO:0000318"/>
    <property type="project" value="GO_Central"/>
</dbReference>
<feature type="transmembrane region" description="Helical" evidence="8">
    <location>
        <begin position="176"/>
        <end position="196"/>
    </location>
</feature>
<dbReference type="PROSITE" id="PS00218">
    <property type="entry name" value="AMINO_ACID_PERMEASE_1"/>
    <property type="match status" value="1"/>
</dbReference>
<dbReference type="InterPro" id="IPR004840">
    <property type="entry name" value="Amino_acid_permease_CS"/>
</dbReference>
<dbReference type="PIRSF" id="PIRSF006060">
    <property type="entry name" value="AA_transporter"/>
    <property type="match status" value="1"/>
</dbReference>
<keyword evidence="4 8" id="KW-0812">Transmembrane</keyword>
<dbReference type="PANTHER" id="PTHR43341:SF3">
    <property type="entry name" value="AMINO-ACID PERMEASE PB1C11.02-RELATED"/>
    <property type="match status" value="1"/>
</dbReference>
<dbReference type="FunFam" id="1.20.1740.10:FF:000001">
    <property type="entry name" value="Amino acid permease"/>
    <property type="match status" value="1"/>
</dbReference>
<evidence type="ECO:0000256" key="3">
    <source>
        <dbReference type="ARBA" id="ARBA00022448"/>
    </source>
</evidence>
<dbReference type="VEuPathDB" id="FungiDB:SJAG_04296"/>
<feature type="transmembrane region" description="Helical" evidence="8">
    <location>
        <begin position="263"/>
        <end position="280"/>
    </location>
</feature>
<accession>B6K6G5</accession>
<name>B6K6G5_SCHJY</name>
<keyword evidence="7 8" id="KW-0472">Membrane</keyword>
<dbReference type="GeneID" id="7052557"/>
<dbReference type="EMBL" id="KE651167">
    <property type="protein sequence ID" value="EEB09119.1"/>
    <property type="molecule type" value="Genomic_DNA"/>
</dbReference>
<dbReference type="OMA" id="AMFSTAN"/>
<evidence type="ECO:0000256" key="7">
    <source>
        <dbReference type="ARBA" id="ARBA00023136"/>
    </source>
</evidence>
<dbReference type="Gene3D" id="1.20.1740.10">
    <property type="entry name" value="Amino acid/polyamine transporter I"/>
    <property type="match status" value="1"/>
</dbReference>
<feature type="transmembrane region" description="Helical" evidence="8">
    <location>
        <begin position="425"/>
        <end position="444"/>
    </location>
</feature>
<feature type="transmembrane region" description="Helical" evidence="8">
    <location>
        <begin position="143"/>
        <end position="164"/>
    </location>
</feature>
<proteinExistence type="inferred from homology"/>
<keyword evidence="6 8" id="KW-1133">Transmembrane helix</keyword>
<dbReference type="GO" id="GO:0015171">
    <property type="term" value="F:amino acid transmembrane transporter activity"/>
    <property type="evidence" value="ECO:0000318"/>
    <property type="project" value="GO_Central"/>
</dbReference>
<feature type="transmembrane region" description="Helical" evidence="8">
    <location>
        <begin position="30"/>
        <end position="51"/>
    </location>
</feature>
<dbReference type="InterPro" id="IPR004841">
    <property type="entry name" value="AA-permease/SLC12A_dom"/>
</dbReference>
<dbReference type="Proteomes" id="UP000001744">
    <property type="component" value="Unassembled WGS sequence"/>
</dbReference>
<evidence type="ECO:0000313" key="10">
    <source>
        <dbReference type="EMBL" id="EEB09119.1"/>
    </source>
</evidence>
<dbReference type="HOGENOM" id="CLU_007946_12_2_1"/>
<dbReference type="STRING" id="402676.B6K6G5"/>
<gene>
    <name evidence="10" type="ORF">SJAG_04296</name>
</gene>
<feature type="transmembrane region" description="Helical" evidence="8">
    <location>
        <begin position="456"/>
        <end position="475"/>
    </location>
</feature>
<comment type="similarity">
    <text evidence="2">Belongs to the amino acid-polyamine-organocation (APC) superfamily.</text>
</comment>
<dbReference type="GO" id="GO:0016020">
    <property type="term" value="C:membrane"/>
    <property type="evidence" value="ECO:0000318"/>
    <property type="project" value="GO_Central"/>
</dbReference>
<evidence type="ECO:0000256" key="1">
    <source>
        <dbReference type="ARBA" id="ARBA00004141"/>
    </source>
</evidence>
<evidence type="ECO:0000256" key="5">
    <source>
        <dbReference type="ARBA" id="ARBA00022970"/>
    </source>
</evidence>
<feature type="transmembrane region" description="Helical" evidence="8">
    <location>
        <begin position="354"/>
        <end position="372"/>
    </location>
</feature>
<dbReference type="PANTHER" id="PTHR43341">
    <property type="entry name" value="AMINO ACID PERMEASE"/>
    <property type="match status" value="1"/>
</dbReference>
<dbReference type="Pfam" id="PF00324">
    <property type="entry name" value="AA_permease"/>
    <property type="match status" value="1"/>
</dbReference>
<keyword evidence="5" id="KW-0029">Amino-acid transport</keyword>
<dbReference type="JaponicusDB" id="SJAG_04296"/>
<dbReference type="eggNOG" id="KOG1286">
    <property type="taxonomic scope" value="Eukaryota"/>
</dbReference>
<organism evidence="10 11">
    <name type="scientific">Schizosaccharomyces japonicus (strain yFS275 / FY16936)</name>
    <name type="common">Fission yeast</name>
    <dbReference type="NCBI Taxonomy" id="402676"/>
    <lineage>
        <taxon>Eukaryota</taxon>
        <taxon>Fungi</taxon>
        <taxon>Dikarya</taxon>
        <taxon>Ascomycota</taxon>
        <taxon>Taphrinomycotina</taxon>
        <taxon>Schizosaccharomycetes</taxon>
        <taxon>Schizosaccharomycetales</taxon>
        <taxon>Schizosaccharomycetaceae</taxon>
        <taxon>Schizosaccharomyces</taxon>
    </lineage>
</organism>
<evidence type="ECO:0000256" key="8">
    <source>
        <dbReference type="SAM" id="Phobius"/>
    </source>
</evidence>
<evidence type="ECO:0000256" key="4">
    <source>
        <dbReference type="ARBA" id="ARBA00022692"/>
    </source>
</evidence>
<dbReference type="OrthoDB" id="3900342at2759"/>
<evidence type="ECO:0000313" key="11">
    <source>
        <dbReference type="Proteomes" id="UP000001744"/>
    </source>
</evidence>
<dbReference type="AlphaFoldDB" id="B6K6G5"/>
<keyword evidence="3" id="KW-0813">Transport</keyword>